<protein>
    <submittedName>
        <fullName evidence="1">Uncharacterized protein</fullName>
    </submittedName>
</protein>
<sequence>MQQAAAMRVSVLLVEASGYTLSPECRGRRKYELFKCFIDNFHLSDLLVGRPEPTGPTALGKALEQLA</sequence>
<dbReference type="EMBL" id="JABDYC010000010">
    <property type="protein sequence ID" value="MBX5025669.1"/>
    <property type="molecule type" value="Genomic_DNA"/>
</dbReference>
<proteinExistence type="predicted"/>
<dbReference type="AlphaFoldDB" id="A0A9Q3QY89"/>
<dbReference type="Proteomes" id="UP000770629">
    <property type="component" value="Unassembled WGS sequence"/>
</dbReference>
<organism evidence="1 3">
    <name type="scientific">Rhizobium lentis</name>
    <dbReference type="NCBI Taxonomy" id="1138194"/>
    <lineage>
        <taxon>Bacteria</taxon>
        <taxon>Pseudomonadati</taxon>
        <taxon>Pseudomonadota</taxon>
        <taxon>Alphaproteobacteria</taxon>
        <taxon>Hyphomicrobiales</taxon>
        <taxon>Rhizobiaceae</taxon>
        <taxon>Rhizobium/Agrobacterium group</taxon>
        <taxon>Rhizobium</taxon>
    </lineage>
</organism>
<gene>
    <name evidence="2" type="ORF">HJB60_02265</name>
    <name evidence="1" type="ORF">HJB63_24390</name>
</gene>
<evidence type="ECO:0000313" key="4">
    <source>
        <dbReference type="Proteomes" id="UP000770629"/>
    </source>
</evidence>
<reference evidence="1 4" key="1">
    <citation type="submission" date="2020-04" db="EMBL/GenBank/DDBJ databases">
        <title>Global-level population genomics: horizontal gene transfer, symbiosis and evolution in Rhizobia.</title>
        <authorList>
            <person name="Gai Y."/>
        </authorList>
    </citation>
    <scope>NUCLEOTIDE SEQUENCE</scope>
    <source>
        <strain evidence="2 4">BLR33</strain>
        <strain evidence="1">BLR57</strain>
    </source>
</reference>
<dbReference type="RefSeq" id="WP_207245407.1">
    <property type="nucleotide sequence ID" value="NZ_CP071455.1"/>
</dbReference>
<dbReference type="EMBL" id="JABDYF010000001">
    <property type="protein sequence ID" value="MBX5088006.1"/>
    <property type="molecule type" value="Genomic_DNA"/>
</dbReference>
<dbReference type="GeneID" id="66142745"/>
<evidence type="ECO:0000313" key="2">
    <source>
        <dbReference type="EMBL" id="MBX5088006.1"/>
    </source>
</evidence>
<accession>A0A9Q3QY89</accession>
<evidence type="ECO:0000313" key="3">
    <source>
        <dbReference type="Proteomes" id="UP000749740"/>
    </source>
</evidence>
<evidence type="ECO:0000313" key="1">
    <source>
        <dbReference type="EMBL" id="MBX5025669.1"/>
    </source>
</evidence>
<comment type="caution">
    <text evidence="1">The sequence shown here is derived from an EMBL/GenBank/DDBJ whole genome shotgun (WGS) entry which is preliminary data.</text>
</comment>
<keyword evidence="4" id="KW-1185">Reference proteome</keyword>
<dbReference type="Proteomes" id="UP000749740">
    <property type="component" value="Unassembled WGS sequence"/>
</dbReference>
<name>A0A9Q3QY89_9HYPH</name>